<dbReference type="InParanoid" id="K3XRT7"/>
<reference evidence="2" key="1">
    <citation type="journal article" date="2012" name="Nat. Biotechnol.">
        <title>Reference genome sequence of the model plant Setaria.</title>
        <authorList>
            <person name="Bennetzen J.L."/>
            <person name="Schmutz J."/>
            <person name="Wang H."/>
            <person name="Percifield R."/>
            <person name="Hawkins J."/>
            <person name="Pontaroli A.C."/>
            <person name="Estep M."/>
            <person name="Feng L."/>
            <person name="Vaughn J.N."/>
            <person name="Grimwood J."/>
            <person name="Jenkins J."/>
            <person name="Barry K."/>
            <person name="Lindquist E."/>
            <person name="Hellsten U."/>
            <person name="Deshpande S."/>
            <person name="Wang X."/>
            <person name="Wu X."/>
            <person name="Mitros T."/>
            <person name="Triplett J."/>
            <person name="Yang X."/>
            <person name="Ye C.Y."/>
            <person name="Mauro-Herrera M."/>
            <person name="Wang L."/>
            <person name="Li P."/>
            <person name="Sharma M."/>
            <person name="Sharma R."/>
            <person name="Ronald P.C."/>
            <person name="Panaud O."/>
            <person name="Kellogg E.A."/>
            <person name="Brutnell T.P."/>
            <person name="Doust A.N."/>
            <person name="Tuskan G.A."/>
            <person name="Rokhsar D."/>
            <person name="Devos K.M."/>
        </authorList>
    </citation>
    <scope>NUCLEOTIDE SEQUENCE [LARGE SCALE GENOMIC DNA]</scope>
    <source>
        <strain evidence="2">cv. Yugu1</strain>
    </source>
</reference>
<name>K3XRT7_SETIT</name>
<evidence type="ECO:0000313" key="2">
    <source>
        <dbReference type="Proteomes" id="UP000004995"/>
    </source>
</evidence>
<keyword evidence="2" id="KW-1185">Reference proteome</keyword>
<dbReference type="Gramene" id="KQL05549">
    <property type="protein sequence ID" value="KQL05549"/>
    <property type="gene ID" value="SETIT_004633mg"/>
</dbReference>
<reference evidence="1" key="2">
    <citation type="submission" date="2018-08" db="UniProtKB">
        <authorList>
            <consortium name="EnsemblPlants"/>
        </authorList>
    </citation>
    <scope>IDENTIFICATION</scope>
    <source>
        <strain evidence="1">Yugu1</strain>
    </source>
</reference>
<dbReference type="EnsemblPlants" id="KQL05549">
    <property type="protein sequence ID" value="KQL05549"/>
    <property type="gene ID" value="SETIT_004633mg"/>
</dbReference>
<evidence type="ECO:0000313" key="1">
    <source>
        <dbReference type="EnsemblPlants" id="KQL05549"/>
    </source>
</evidence>
<sequence length="193" mass="22345">MENASKIMGSFLDGKEDLSNDFKDCLDNSCSPREFEGKWQAMLDKHGLNDDERFKHLYGLRESWVPAYFMHCFFPFLQTTAQSEGFNAALKRYANPKQSIFNFVQQYRKIQQRSFGKQDLHEAKMVAKVAHYLTGSCSTCSNMSSSYYIVRIEGDDLIDVPYKRCRELLYGTRTFRVTIARSEGAYSCTCCKF</sequence>
<organism evidence="1 2">
    <name type="scientific">Setaria italica</name>
    <name type="common">Foxtail millet</name>
    <name type="synonym">Panicum italicum</name>
    <dbReference type="NCBI Taxonomy" id="4555"/>
    <lineage>
        <taxon>Eukaryota</taxon>
        <taxon>Viridiplantae</taxon>
        <taxon>Streptophyta</taxon>
        <taxon>Embryophyta</taxon>
        <taxon>Tracheophyta</taxon>
        <taxon>Spermatophyta</taxon>
        <taxon>Magnoliopsida</taxon>
        <taxon>Liliopsida</taxon>
        <taxon>Poales</taxon>
        <taxon>Poaceae</taxon>
        <taxon>PACMAD clade</taxon>
        <taxon>Panicoideae</taxon>
        <taxon>Panicodae</taxon>
        <taxon>Paniceae</taxon>
        <taxon>Cenchrinae</taxon>
        <taxon>Setaria</taxon>
    </lineage>
</organism>
<dbReference type="EMBL" id="AGNK02003127">
    <property type="status" value="NOT_ANNOTATED_CDS"/>
    <property type="molecule type" value="Genomic_DNA"/>
</dbReference>
<proteinExistence type="predicted"/>
<dbReference type="AlphaFoldDB" id="K3XRT7"/>
<accession>K3XRT7</accession>
<dbReference type="PANTHER" id="PTHR47718:SF4">
    <property type="entry name" value="PROTEIN FAR1-RELATED SEQUENCE"/>
    <property type="match status" value="1"/>
</dbReference>
<dbReference type="OMA" id="CSPREFE"/>
<dbReference type="HOGENOM" id="CLU_065910_1_0_1"/>
<dbReference type="eggNOG" id="ENOG502QR4C">
    <property type="taxonomic scope" value="Eukaryota"/>
</dbReference>
<dbReference type="PANTHER" id="PTHR47718">
    <property type="entry name" value="OS01G0519700 PROTEIN"/>
    <property type="match status" value="1"/>
</dbReference>
<dbReference type="Proteomes" id="UP000004995">
    <property type="component" value="Unassembled WGS sequence"/>
</dbReference>
<protein>
    <submittedName>
        <fullName evidence="1">Uncharacterized protein</fullName>
    </submittedName>
</protein>